<sequence>MEEREKKQRLKAVGEEITRLKEQREEVMFTLGLKKVNDLEEYFTNPGVSVETLGEKLSSACPWLDLGEIATNGPTANQDQGSVQTREQLHYTDKDFDDLKNKVFAKDNNKVDVLEFPGLKEAIENARGNVPDYLQPIASKIERDRGTPTGFELFNIQLLVCAAINEMEDLAVEKLDSRTLLKWGATLNKAKQFDFQVKSADNLLEKSFYAYIGYSKKSSEIRG</sequence>
<accession>A0A6P5Z607</accession>
<dbReference type="PANTHER" id="PTHR35021:SF8">
    <property type="entry name" value="FIBER PROTEIN FB17"/>
    <property type="match status" value="1"/>
</dbReference>
<gene>
    <name evidence="2" type="primary">LOC111297804</name>
</gene>
<proteinExistence type="predicted"/>
<protein>
    <submittedName>
        <fullName evidence="2">Uncharacterized protein LOC111297804</fullName>
    </submittedName>
</protein>
<dbReference type="KEGG" id="dzi:111297804"/>
<evidence type="ECO:0000313" key="2">
    <source>
        <dbReference type="RefSeq" id="XP_022748154.1"/>
    </source>
</evidence>
<keyword evidence="1" id="KW-1185">Reference proteome</keyword>
<dbReference type="Proteomes" id="UP000515121">
    <property type="component" value="Unplaced"/>
</dbReference>
<name>A0A6P5Z607_DURZI</name>
<dbReference type="RefSeq" id="XP_022748154.1">
    <property type="nucleotide sequence ID" value="XM_022892419.1"/>
</dbReference>
<dbReference type="OrthoDB" id="997798at2759"/>
<dbReference type="AlphaFoldDB" id="A0A6P5Z607"/>
<organism evidence="1 2">
    <name type="scientific">Durio zibethinus</name>
    <name type="common">Durian</name>
    <dbReference type="NCBI Taxonomy" id="66656"/>
    <lineage>
        <taxon>Eukaryota</taxon>
        <taxon>Viridiplantae</taxon>
        <taxon>Streptophyta</taxon>
        <taxon>Embryophyta</taxon>
        <taxon>Tracheophyta</taxon>
        <taxon>Spermatophyta</taxon>
        <taxon>Magnoliopsida</taxon>
        <taxon>eudicotyledons</taxon>
        <taxon>Gunneridae</taxon>
        <taxon>Pentapetalae</taxon>
        <taxon>rosids</taxon>
        <taxon>malvids</taxon>
        <taxon>Malvales</taxon>
        <taxon>Malvaceae</taxon>
        <taxon>Helicteroideae</taxon>
        <taxon>Durio</taxon>
    </lineage>
</organism>
<dbReference type="PANTHER" id="PTHR35021">
    <property type="match status" value="1"/>
</dbReference>
<dbReference type="GeneID" id="111297804"/>
<evidence type="ECO:0000313" key="1">
    <source>
        <dbReference type="Proteomes" id="UP000515121"/>
    </source>
</evidence>
<reference evidence="2" key="1">
    <citation type="submission" date="2025-08" db="UniProtKB">
        <authorList>
            <consortium name="RefSeq"/>
        </authorList>
    </citation>
    <scope>IDENTIFICATION</scope>
    <source>
        <tissue evidence="2">Fruit stalk</tissue>
    </source>
</reference>